<dbReference type="GeneID" id="131805660"/>
<organism evidence="1 2">
    <name type="scientific">Musca domestica</name>
    <name type="common">House fly</name>
    <dbReference type="NCBI Taxonomy" id="7370"/>
    <lineage>
        <taxon>Eukaryota</taxon>
        <taxon>Metazoa</taxon>
        <taxon>Ecdysozoa</taxon>
        <taxon>Arthropoda</taxon>
        <taxon>Hexapoda</taxon>
        <taxon>Insecta</taxon>
        <taxon>Pterygota</taxon>
        <taxon>Neoptera</taxon>
        <taxon>Endopterygota</taxon>
        <taxon>Diptera</taxon>
        <taxon>Brachycera</taxon>
        <taxon>Muscomorpha</taxon>
        <taxon>Muscoidea</taxon>
        <taxon>Muscidae</taxon>
        <taxon>Musca</taxon>
    </lineage>
</organism>
<gene>
    <name evidence="2" type="primary">LOC131805660</name>
</gene>
<sequence length="108" mass="11919">MIEVIQINLHRSETATLALMKLINSELSTSNARVLRQGNGNRYLASVYLPTLPPTSELQKLILISTQALGINIANRNVAQGRFLDITDLGTMDTSMGFGVGWTHHRLD</sequence>
<accession>A0ABM3VH43</accession>
<proteinExistence type="predicted"/>
<dbReference type="RefSeq" id="XP_058985117.1">
    <property type="nucleotide sequence ID" value="XM_059129134.1"/>
</dbReference>
<reference evidence="2" key="1">
    <citation type="submission" date="2025-08" db="UniProtKB">
        <authorList>
            <consortium name="RefSeq"/>
        </authorList>
    </citation>
    <scope>IDENTIFICATION</scope>
    <source>
        <strain evidence="2">Aabys</strain>
        <tissue evidence="2">Whole body</tissue>
    </source>
</reference>
<evidence type="ECO:0000313" key="2">
    <source>
        <dbReference type="RefSeq" id="XP_058985117.1"/>
    </source>
</evidence>
<evidence type="ECO:0000313" key="1">
    <source>
        <dbReference type="Proteomes" id="UP001652621"/>
    </source>
</evidence>
<dbReference type="Proteomes" id="UP001652621">
    <property type="component" value="Unplaced"/>
</dbReference>
<name>A0ABM3VH43_MUSDO</name>
<protein>
    <submittedName>
        <fullName evidence="2">Uncharacterized protein LOC131805660 isoform X2</fullName>
    </submittedName>
</protein>
<keyword evidence="1" id="KW-1185">Reference proteome</keyword>